<evidence type="ECO:0000313" key="1">
    <source>
        <dbReference type="EMBL" id="EYC21917.1"/>
    </source>
</evidence>
<protein>
    <submittedName>
        <fullName evidence="1">Uncharacterized protein</fullName>
    </submittedName>
</protein>
<accession>A0A016V4H1</accession>
<organism evidence="1 2">
    <name type="scientific">Ancylostoma ceylanicum</name>
    <dbReference type="NCBI Taxonomy" id="53326"/>
    <lineage>
        <taxon>Eukaryota</taxon>
        <taxon>Metazoa</taxon>
        <taxon>Ecdysozoa</taxon>
        <taxon>Nematoda</taxon>
        <taxon>Chromadorea</taxon>
        <taxon>Rhabditida</taxon>
        <taxon>Rhabditina</taxon>
        <taxon>Rhabditomorpha</taxon>
        <taxon>Strongyloidea</taxon>
        <taxon>Ancylostomatidae</taxon>
        <taxon>Ancylostomatinae</taxon>
        <taxon>Ancylostoma</taxon>
    </lineage>
</organism>
<sequence length="85" mass="9280">MGNVPIGRSGAEKTDDKVQALSGRHHFAPYFAARPSMKDVLQKSTVAYEKSYQSLMGNVEQPVCVIPKNAMEVVVAVLVCRGRLC</sequence>
<comment type="caution">
    <text evidence="1">The sequence shown here is derived from an EMBL/GenBank/DDBJ whole genome shotgun (WGS) entry which is preliminary data.</text>
</comment>
<dbReference type="EMBL" id="JARK01001354">
    <property type="protein sequence ID" value="EYC21917.1"/>
    <property type="molecule type" value="Genomic_DNA"/>
</dbReference>
<reference evidence="2" key="1">
    <citation type="journal article" date="2015" name="Nat. Genet.">
        <title>The genome and transcriptome of the zoonotic hookworm Ancylostoma ceylanicum identify infection-specific gene families.</title>
        <authorList>
            <person name="Schwarz E.M."/>
            <person name="Hu Y."/>
            <person name="Antoshechkin I."/>
            <person name="Miller M.M."/>
            <person name="Sternberg P.W."/>
            <person name="Aroian R.V."/>
        </authorList>
    </citation>
    <scope>NUCLEOTIDE SEQUENCE</scope>
    <source>
        <strain evidence="2">HY135</strain>
    </source>
</reference>
<evidence type="ECO:0000313" key="2">
    <source>
        <dbReference type="Proteomes" id="UP000024635"/>
    </source>
</evidence>
<dbReference type="AlphaFoldDB" id="A0A016V4H1"/>
<name>A0A016V4H1_9BILA</name>
<keyword evidence="2" id="KW-1185">Reference proteome</keyword>
<dbReference type="Proteomes" id="UP000024635">
    <property type="component" value="Unassembled WGS sequence"/>
</dbReference>
<gene>
    <name evidence="1" type="primary">Acey_s0018.g3607</name>
    <name evidence="1" type="ORF">Y032_0018g3607</name>
</gene>
<proteinExistence type="predicted"/>